<proteinExistence type="predicted"/>
<keyword evidence="2" id="KW-1185">Reference proteome</keyword>
<dbReference type="EMBL" id="MU394285">
    <property type="protein sequence ID" value="KAI6091706.1"/>
    <property type="molecule type" value="Genomic_DNA"/>
</dbReference>
<organism evidence="1 2">
    <name type="scientific">Hypoxylon rubiginosum</name>
    <dbReference type="NCBI Taxonomy" id="110542"/>
    <lineage>
        <taxon>Eukaryota</taxon>
        <taxon>Fungi</taxon>
        <taxon>Dikarya</taxon>
        <taxon>Ascomycota</taxon>
        <taxon>Pezizomycotina</taxon>
        <taxon>Sordariomycetes</taxon>
        <taxon>Xylariomycetidae</taxon>
        <taxon>Xylariales</taxon>
        <taxon>Hypoxylaceae</taxon>
        <taxon>Hypoxylon</taxon>
    </lineage>
</organism>
<comment type="caution">
    <text evidence="1">The sequence shown here is derived from an EMBL/GenBank/DDBJ whole genome shotgun (WGS) entry which is preliminary data.</text>
</comment>
<dbReference type="Proteomes" id="UP001497680">
    <property type="component" value="Unassembled WGS sequence"/>
</dbReference>
<gene>
    <name evidence="1" type="ORF">F4821DRAFT_267229</name>
</gene>
<evidence type="ECO:0000313" key="2">
    <source>
        <dbReference type="Proteomes" id="UP001497680"/>
    </source>
</evidence>
<evidence type="ECO:0000313" key="1">
    <source>
        <dbReference type="EMBL" id="KAI6091706.1"/>
    </source>
</evidence>
<protein>
    <submittedName>
        <fullName evidence="1">Beta-lactamase/transpeptidase-like protein</fullName>
    </submittedName>
</protein>
<reference evidence="1 2" key="1">
    <citation type="journal article" date="2022" name="New Phytol.">
        <title>Ecological generalism drives hyperdiversity of secondary metabolite gene clusters in xylarialean endophytes.</title>
        <authorList>
            <person name="Franco M.E.E."/>
            <person name="Wisecaver J.H."/>
            <person name="Arnold A.E."/>
            <person name="Ju Y.M."/>
            <person name="Slot J.C."/>
            <person name="Ahrendt S."/>
            <person name="Moore L.P."/>
            <person name="Eastman K.E."/>
            <person name="Scott K."/>
            <person name="Konkel Z."/>
            <person name="Mondo S.J."/>
            <person name="Kuo A."/>
            <person name="Hayes R.D."/>
            <person name="Haridas S."/>
            <person name="Andreopoulos B."/>
            <person name="Riley R."/>
            <person name="LaButti K."/>
            <person name="Pangilinan J."/>
            <person name="Lipzen A."/>
            <person name="Amirebrahimi M."/>
            <person name="Yan J."/>
            <person name="Adam C."/>
            <person name="Keymanesh K."/>
            <person name="Ng V."/>
            <person name="Louie K."/>
            <person name="Northen T."/>
            <person name="Drula E."/>
            <person name="Henrissat B."/>
            <person name="Hsieh H.M."/>
            <person name="Youens-Clark K."/>
            <person name="Lutzoni F."/>
            <person name="Miadlikowska J."/>
            <person name="Eastwood D.C."/>
            <person name="Hamelin R.C."/>
            <person name="Grigoriev I.V."/>
            <person name="U'Ren J.M."/>
        </authorList>
    </citation>
    <scope>NUCLEOTIDE SEQUENCE [LARGE SCALE GENOMIC DNA]</scope>
    <source>
        <strain evidence="1 2">ER1909</strain>
    </source>
</reference>
<sequence length="529" mass="58001">MCKIPAARNRLIQANTKVDAICTSSGVPGASIGVLRNGRIFHTYNYGYTHLDTRSPTTADTVYGIGSLTKAFIAAAIGKLIDDGKLSWDTPIHTVLPAFDHYDPDVAKSLTIADILSHRSGLSGLGAMSLAFQGDGDMLLPKSSLFSLINHFPVSAPIRSTWEYFVRGYSLAGAVIEHVTQKPLGEFVDEIIFEPFGMHNTSFRPGDFASTELAGPHVGLSNGSAFRLPKLQVFEDTFFEASGGIYSSLNNMLTWASNMLQSVKGPYYSIVKGAGFILSNHIAMYNPSVNERSYGFGWMRAQLPGIVVGGNSFLWPLDKSPVLGSRTDKTLMVYHYGSTVGYQSFIAIFPEMDSAVVVLTNSMGISHAADWIARTIIQALLGVDDGNHYVELASEANRRAVQGYDEMLTALDGMRAACPTFRRRDLAAFPGNYSHDSGLFTIAISLDTDSRSGLVLRFQGLDSQAYALRHFCGDAFEWALTFDESRKRGRYEVTAPSYYLFHFHVDGDEAISLFWDIEGRGSPVVFKKI</sequence>
<accession>A0ACC0DG58</accession>
<name>A0ACC0DG58_9PEZI</name>